<dbReference type="PROSITE" id="PS00086">
    <property type="entry name" value="CYTOCHROME_P450"/>
    <property type="match status" value="1"/>
</dbReference>
<evidence type="ECO:0000256" key="2">
    <source>
        <dbReference type="ARBA" id="ARBA00022617"/>
    </source>
</evidence>
<dbReference type="PRINTS" id="PR00359">
    <property type="entry name" value="BP450"/>
</dbReference>
<comment type="similarity">
    <text evidence="1 7">Belongs to the cytochrome P450 family.</text>
</comment>
<protein>
    <submittedName>
        <fullName evidence="8">Cytochrome P450</fullName>
    </submittedName>
</protein>
<dbReference type="InterPro" id="IPR002397">
    <property type="entry name" value="Cyt_P450_B"/>
</dbReference>
<evidence type="ECO:0000313" key="8">
    <source>
        <dbReference type="EMBL" id="GLU46255.1"/>
    </source>
</evidence>
<dbReference type="GO" id="GO:0020037">
    <property type="term" value="F:heme binding"/>
    <property type="evidence" value="ECO:0007669"/>
    <property type="project" value="InterPro"/>
</dbReference>
<dbReference type="InterPro" id="IPR017972">
    <property type="entry name" value="Cyt_P450_CS"/>
</dbReference>
<keyword evidence="4 7" id="KW-0560">Oxidoreductase</keyword>
<dbReference type="Proteomes" id="UP001165092">
    <property type="component" value="Unassembled WGS sequence"/>
</dbReference>
<dbReference type="SUPFAM" id="SSF48264">
    <property type="entry name" value="Cytochrome P450"/>
    <property type="match status" value="1"/>
</dbReference>
<evidence type="ECO:0000256" key="3">
    <source>
        <dbReference type="ARBA" id="ARBA00022723"/>
    </source>
</evidence>
<dbReference type="GO" id="GO:0004497">
    <property type="term" value="F:monooxygenase activity"/>
    <property type="evidence" value="ECO:0007669"/>
    <property type="project" value="UniProtKB-KW"/>
</dbReference>
<reference evidence="8" key="1">
    <citation type="submission" date="2023-02" db="EMBL/GenBank/DDBJ databases">
        <title>Nocardiopsis ansamitocini NBRC 112285.</title>
        <authorList>
            <person name="Ichikawa N."/>
            <person name="Sato H."/>
            <person name="Tonouchi N."/>
        </authorList>
    </citation>
    <scope>NUCLEOTIDE SEQUENCE</scope>
    <source>
        <strain evidence="8">NBRC 112285</strain>
    </source>
</reference>
<dbReference type="PANTHER" id="PTHR46696:SF1">
    <property type="entry name" value="CYTOCHROME P450 YJIB-RELATED"/>
    <property type="match status" value="1"/>
</dbReference>
<keyword evidence="6 7" id="KW-0503">Monooxygenase</keyword>
<keyword evidence="3 7" id="KW-0479">Metal-binding</keyword>
<dbReference type="GO" id="GO:0016705">
    <property type="term" value="F:oxidoreductase activity, acting on paired donors, with incorporation or reduction of molecular oxygen"/>
    <property type="evidence" value="ECO:0007669"/>
    <property type="project" value="InterPro"/>
</dbReference>
<organism evidence="8 9">
    <name type="scientific">Nocardiopsis ansamitocini</name>
    <dbReference type="NCBI Taxonomy" id="1670832"/>
    <lineage>
        <taxon>Bacteria</taxon>
        <taxon>Bacillati</taxon>
        <taxon>Actinomycetota</taxon>
        <taxon>Actinomycetes</taxon>
        <taxon>Streptosporangiales</taxon>
        <taxon>Nocardiopsidaceae</taxon>
        <taxon>Nocardiopsis</taxon>
    </lineage>
</organism>
<evidence type="ECO:0000256" key="4">
    <source>
        <dbReference type="ARBA" id="ARBA00023002"/>
    </source>
</evidence>
<gene>
    <name evidence="8" type="ORF">Nans01_06060</name>
</gene>
<keyword evidence="5 7" id="KW-0408">Iron</keyword>
<dbReference type="InterPro" id="IPR001128">
    <property type="entry name" value="Cyt_P450"/>
</dbReference>
<dbReference type="CDD" id="cd11029">
    <property type="entry name" value="CYP107-like"/>
    <property type="match status" value="1"/>
</dbReference>
<dbReference type="EMBL" id="BSQG01000001">
    <property type="protein sequence ID" value="GLU46255.1"/>
    <property type="molecule type" value="Genomic_DNA"/>
</dbReference>
<dbReference type="FunFam" id="1.10.630.10:FF:000018">
    <property type="entry name" value="Cytochrome P450 monooxygenase"/>
    <property type="match status" value="1"/>
</dbReference>
<comment type="caution">
    <text evidence="8">The sequence shown here is derived from an EMBL/GenBank/DDBJ whole genome shotgun (WGS) entry which is preliminary data.</text>
</comment>
<keyword evidence="2 7" id="KW-0349">Heme</keyword>
<evidence type="ECO:0000256" key="1">
    <source>
        <dbReference type="ARBA" id="ARBA00010617"/>
    </source>
</evidence>
<dbReference type="AlphaFoldDB" id="A0A9W6P2V3"/>
<dbReference type="PANTHER" id="PTHR46696">
    <property type="entry name" value="P450, PUTATIVE (EUROFUNG)-RELATED"/>
    <property type="match status" value="1"/>
</dbReference>
<dbReference type="Gene3D" id="1.10.630.10">
    <property type="entry name" value="Cytochrome P450"/>
    <property type="match status" value="1"/>
</dbReference>
<evidence type="ECO:0000256" key="6">
    <source>
        <dbReference type="ARBA" id="ARBA00023033"/>
    </source>
</evidence>
<evidence type="ECO:0000313" key="9">
    <source>
        <dbReference type="Proteomes" id="UP001165092"/>
    </source>
</evidence>
<evidence type="ECO:0000256" key="5">
    <source>
        <dbReference type="ARBA" id="ARBA00023004"/>
    </source>
</evidence>
<keyword evidence="9" id="KW-1185">Reference proteome</keyword>
<accession>A0A9W6P2V3</accession>
<name>A0A9W6P2V3_9ACTN</name>
<dbReference type="Pfam" id="PF00067">
    <property type="entry name" value="p450"/>
    <property type="match status" value="2"/>
</dbReference>
<dbReference type="PRINTS" id="PR00385">
    <property type="entry name" value="P450"/>
</dbReference>
<dbReference type="InterPro" id="IPR036396">
    <property type="entry name" value="Cyt_P450_sf"/>
</dbReference>
<proteinExistence type="inferred from homology"/>
<dbReference type="GO" id="GO:0005506">
    <property type="term" value="F:iron ion binding"/>
    <property type="evidence" value="ECO:0007669"/>
    <property type="project" value="InterPro"/>
</dbReference>
<evidence type="ECO:0000256" key="7">
    <source>
        <dbReference type="RuleBase" id="RU000461"/>
    </source>
</evidence>
<sequence length="374" mass="41245">MAGKDFVKNYRNWKAWQDGEIAEDWPLIGMIHLDNMLHSDGDAHTRIRGLVAKAFTPRRVELLRPAIEELTENLLDQMERGNGAADLRSALAVPLPMGVICRLFGIPDEDRPTIQRLVSSVFSTVAPVEEVLATQATVTEYFTDLVQRRRATPGEDLTSALIQARDEGDQLSDRELIDSLWLFMAAGFETTVGVFTNAVKALLTHPDQLGLLRDGAVPWSAAVEETLRWDTSVAILPFRYPVRDVELGGRLLKRGDPVLVSFASANRDCAQHGAQAHVFDITREQKRHVAFGHGPHFCLGAPLARLELGVALPALFRRFGDLDLAVDPAELTPVPSIFTNAPERLPVRWNPDEDRLVPSSVRGATSAARRGGGE</sequence>